<protein>
    <submittedName>
        <fullName evidence="1">Bacteriophage lambda head decoration protein D</fullName>
    </submittedName>
</protein>
<dbReference type="Pfam" id="PF02924">
    <property type="entry name" value="HDPD"/>
    <property type="match status" value="1"/>
</dbReference>
<organism evidence="1">
    <name type="scientific">Candidatus Kentrum sp. LPFa</name>
    <dbReference type="NCBI Taxonomy" id="2126335"/>
    <lineage>
        <taxon>Bacteria</taxon>
        <taxon>Pseudomonadati</taxon>
        <taxon>Pseudomonadota</taxon>
        <taxon>Gammaproteobacteria</taxon>
        <taxon>Candidatus Kentrum</taxon>
    </lineage>
</organism>
<name>A0A450WZU1_9GAMM</name>
<reference evidence="1" key="1">
    <citation type="submission" date="2019-02" db="EMBL/GenBank/DDBJ databases">
        <authorList>
            <person name="Gruber-Vodicka R. H."/>
            <person name="Seah K. B. B."/>
        </authorList>
    </citation>
    <scope>NUCLEOTIDE SEQUENCE</scope>
    <source>
        <strain evidence="1">BECK_S313</strain>
    </source>
</reference>
<dbReference type="InterPro" id="IPR004195">
    <property type="entry name" value="Head_decoration_D"/>
</dbReference>
<dbReference type="Gene3D" id="2.40.300.10">
    <property type="entry name" value="Head decoration protein D"/>
    <property type="match status" value="1"/>
</dbReference>
<proteinExistence type="predicted"/>
<evidence type="ECO:0000313" key="1">
    <source>
        <dbReference type="EMBL" id="VFK22564.1"/>
    </source>
</evidence>
<gene>
    <name evidence="1" type="ORF">BECKLPF1236B_GA0070989_13152</name>
</gene>
<sequence>MPTYIEPKNLEDLIAHEVQRPWTRDGKLFLTGKAYAVGEVLSLVEGKLQAFDPAGAGDAGVAHAISIEAVNATEDDKRGVAIARGAVLYEDELIWPDAITDEQKAAAIKQLEARGIKLVDSA</sequence>
<dbReference type="AlphaFoldDB" id="A0A450WZU1"/>
<accession>A0A450WZU1</accession>
<dbReference type="EMBL" id="CAADFK010000315">
    <property type="protein sequence ID" value="VFK22564.1"/>
    <property type="molecule type" value="Genomic_DNA"/>
</dbReference>